<feature type="non-terminal residue" evidence="1">
    <location>
        <position position="1"/>
    </location>
</feature>
<dbReference type="AlphaFoldDB" id="X1BJZ1"/>
<protein>
    <submittedName>
        <fullName evidence="1">Uncharacterized protein</fullName>
    </submittedName>
</protein>
<dbReference type="EMBL" id="BART01013816">
    <property type="protein sequence ID" value="GAG81487.1"/>
    <property type="molecule type" value="Genomic_DNA"/>
</dbReference>
<evidence type="ECO:0000313" key="1">
    <source>
        <dbReference type="EMBL" id="GAG81487.1"/>
    </source>
</evidence>
<comment type="caution">
    <text evidence="1">The sequence shown here is derived from an EMBL/GenBank/DDBJ whole genome shotgun (WGS) entry which is preliminary data.</text>
</comment>
<sequence length="154" mass="17505">EVKKHTGLNTLEIELSRKALLEGFKSSNIPIPDNIMKCGDSGNYLIAFDTPTSISLVRDSSWSSRILVEIEFASVRHLVKGKIVTEHDVLSWGHLIQVNNCPIGIRQPSAYRPFQTVLRLTELNDLDWEPIYEPVTVFWFKPQKSIRIKDGSTI</sequence>
<reference evidence="1" key="1">
    <citation type="journal article" date="2014" name="Front. Microbiol.">
        <title>High frequency of phylogenetically diverse reductive dehalogenase-homologous genes in deep subseafloor sedimentary metagenomes.</title>
        <authorList>
            <person name="Kawai M."/>
            <person name="Futagami T."/>
            <person name="Toyoda A."/>
            <person name="Takaki Y."/>
            <person name="Nishi S."/>
            <person name="Hori S."/>
            <person name="Arai W."/>
            <person name="Tsubouchi T."/>
            <person name="Morono Y."/>
            <person name="Uchiyama I."/>
            <person name="Ito T."/>
            <person name="Fujiyama A."/>
            <person name="Inagaki F."/>
            <person name="Takami H."/>
        </authorList>
    </citation>
    <scope>NUCLEOTIDE SEQUENCE</scope>
    <source>
        <strain evidence="1">Expedition CK06-06</strain>
    </source>
</reference>
<proteinExistence type="predicted"/>
<name>X1BJZ1_9ZZZZ</name>
<accession>X1BJZ1</accession>
<organism evidence="1">
    <name type="scientific">marine sediment metagenome</name>
    <dbReference type="NCBI Taxonomy" id="412755"/>
    <lineage>
        <taxon>unclassified sequences</taxon>
        <taxon>metagenomes</taxon>
        <taxon>ecological metagenomes</taxon>
    </lineage>
</organism>
<gene>
    <name evidence="1" type="ORF">S01H4_28010</name>
</gene>